<name>A0A423WMC7_9PEZI</name>
<feature type="transmembrane region" description="Helical" evidence="1">
    <location>
        <begin position="29"/>
        <end position="52"/>
    </location>
</feature>
<dbReference type="STRING" id="356882.A0A423WMC7"/>
<protein>
    <recommendedName>
        <fullName evidence="4">MARVEL domain-containing protein</fullName>
    </recommendedName>
</protein>
<feature type="transmembrane region" description="Helical" evidence="1">
    <location>
        <begin position="164"/>
        <end position="186"/>
    </location>
</feature>
<feature type="transmembrane region" description="Helical" evidence="1">
    <location>
        <begin position="58"/>
        <end position="77"/>
    </location>
</feature>
<feature type="transmembrane region" description="Helical" evidence="1">
    <location>
        <begin position="98"/>
        <end position="116"/>
    </location>
</feature>
<keyword evidence="1" id="KW-0472">Membrane</keyword>
<comment type="caution">
    <text evidence="2">The sequence shown here is derived from an EMBL/GenBank/DDBJ whole genome shotgun (WGS) entry which is preliminary data.</text>
</comment>
<accession>A0A423WMC7</accession>
<dbReference type="Proteomes" id="UP000283895">
    <property type="component" value="Unassembled WGS sequence"/>
</dbReference>
<dbReference type="EMBL" id="LKEA01000014">
    <property type="protein sequence ID" value="ROW04587.1"/>
    <property type="molecule type" value="Genomic_DNA"/>
</dbReference>
<gene>
    <name evidence="2" type="ORF">VMCG_05078</name>
</gene>
<keyword evidence="3" id="KW-1185">Reference proteome</keyword>
<dbReference type="OrthoDB" id="5279542at2759"/>
<evidence type="ECO:0000313" key="2">
    <source>
        <dbReference type="EMBL" id="ROW04587.1"/>
    </source>
</evidence>
<evidence type="ECO:0008006" key="4">
    <source>
        <dbReference type="Google" id="ProtNLM"/>
    </source>
</evidence>
<evidence type="ECO:0000256" key="1">
    <source>
        <dbReference type="SAM" id="Phobius"/>
    </source>
</evidence>
<keyword evidence="1" id="KW-1133">Transmembrane helix</keyword>
<sequence length="273" mass="30840">MPGSVKETSADGGGRQQTHRTARWAKAKLILRIVIIVGSGIATIVSLAWIGAPRYDGGWILFTPLYALPYTILSLVWEASELITLRVRARGIHSVAHLVCELILWLGGLPCGIIWIDFTAMYESDAYDQYTYEADTEQLGTSWEAYYEMPAAWDTFKKWADVNYFWGTVVLLTAICQFTIFVLACIEVDREINRKRAALDNNINRIVQMIGSREQKPEDTIASLRQAGPHSTEPTWPVEMLAMNTDPVEMHAEERPLEMFGDLGVREMPARAW</sequence>
<proteinExistence type="predicted"/>
<dbReference type="AlphaFoldDB" id="A0A423WMC7"/>
<keyword evidence="1" id="KW-0812">Transmembrane</keyword>
<reference evidence="2 3" key="1">
    <citation type="submission" date="2015-09" db="EMBL/GenBank/DDBJ databases">
        <title>Host preference determinants of Valsa canker pathogens revealed by comparative genomics.</title>
        <authorList>
            <person name="Yin Z."/>
            <person name="Huang L."/>
        </authorList>
    </citation>
    <scope>NUCLEOTIDE SEQUENCE [LARGE SCALE GENOMIC DNA]</scope>
    <source>
        <strain evidence="2 3">03-1</strain>
    </source>
</reference>
<organism evidence="2 3">
    <name type="scientific">Cytospora schulzeri</name>
    <dbReference type="NCBI Taxonomy" id="448051"/>
    <lineage>
        <taxon>Eukaryota</taxon>
        <taxon>Fungi</taxon>
        <taxon>Dikarya</taxon>
        <taxon>Ascomycota</taxon>
        <taxon>Pezizomycotina</taxon>
        <taxon>Sordariomycetes</taxon>
        <taxon>Sordariomycetidae</taxon>
        <taxon>Diaporthales</taxon>
        <taxon>Cytosporaceae</taxon>
        <taxon>Cytospora</taxon>
    </lineage>
</organism>
<evidence type="ECO:0000313" key="3">
    <source>
        <dbReference type="Proteomes" id="UP000283895"/>
    </source>
</evidence>